<feature type="compositionally biased region" description="Basic and acidic residues" evidence="1">
    <location>
        <begin position="24"/>
        <end position="41"/>
    </location>
</feature>
<accession>W5U372</accession>
<feature type="compositionally biased region" description="Basic residues" evidence="1">
    <location>
        <begin position="173"/>
        <end position="184"/>
    </location>
</feature>
<feature type="compositionally biased region" description="Basic residues" evidence="1">
    <location>
        <begin position="230"/>
        <end position="241"/>
    </location>
</feature>
<dbReference type="Proteomes" id="UP000356155">
    <property type="component" value="Segment"/>
</dbReference>
<feature type="region of interest" description="Disordered" evidence="1">
    <location>
        <begin position="151"/>
        <end position="244"/>
    </location>
</feature>
<sequence length="281" mass="31467">MRLNTHGRVGEPALAGPAAAGAHAGDEHRARARPRGHDGAPLHRRPAAAAGRRRRRAHGRAEDDLPRVRDIAARDGHARRAANQVRRRPARLLRRVRDLALLGEGGAPIERRVRGRGAAHLRPHALRCGRVRRAALPRVRRRRRRRGLLRALDQRGRDAAHGPTVARAAERHVRARLPKRRRPASLRGLDPRDAKRARDGGRRSNRRRALGAESRVQGQTHALQLPLAGHTRHGRERRRAARVLGPRVRGRERGLHAKRQLHEPGLVSALALLHRRHTPAD</sequence>
<evidence type="ECO:0000313" key="2">
    <source>
        <dbReference type="EMBL" id="AHH34235.1"/>
    </source>
</evidence>
<proteinExistence type="predicted"/>
<feature type="compositionally biased region" description="Basic residues" evidence="1">
    <location>
        <begin position="42"/>
        <end position="58"/>
    </location>
</feature>
<feature type="compositionally biased region" description="Low complexity" evidence="1">
    <location>
        <begin position="10"/>
        <end position="23"/>
    </location>
</feature>
<organismHost>
    <name type="scientific">Ovis aries</name>
    <name type="common">Sheep</name>
    <dbReference type="NCBI Taxonomy" id="9940"/>
</organismHost>
<organism evidence="2 3">
    <name type="scientific">Orf virus</name>
    <name type="common">ORFV</name>
    <dbReference type="NCBI Taxonomy" id="10258"/>
    <lineage>
        <taxon>Viruses</taxon>
        <taxon>Varidnaviria</taxon>
        <taxon>Bamfordvirae</taxon>
        <taxon>Nucleocytoviricota</taxon>
        <taxon>Pokkesviricetes</taxon>
        <taxon>Chitovirales</taxon>
        <taxon>Poxviridae</taxon>
        <taxon>Chordopoxvirinae</taxon>
        <taxon>Parapoxvirus</taxon>
        <taxon>Parapoxvirus orf</taxon>
    </lineage>
</organism>
<evidence type="ECO:0000313" key="3">
    <source>
        <dbReference type="Proteomes" id="UP000356155"/>
    </source>
</evidence>
<protein>
    <submittedName>
        <fullName evidence="2">Putative myristylated protein</fullName>
    </submittedName>
</protein>
<evidence type="ECO:0000256" key="1">
    <source>
        <dbReference type="SAM" id="MobiDB-lite"/>
    </source>
</evidence>
<organismHost>
    <name type="scientific">Capra hircus</name>
    <name type="common">Goat</name>
    <dbReference type="NCBI Taxonomy" id="9925"/>
</organismHost>
<name>W5U372_ORFV</name>
<organismHost>
    <name type="scientific">Homo sapiens</name>
    <name type="common">Human</name>
    <dbReference type="NCBI Taxonomy" id="9606"/>
</organismHost>
<dbReference type="EMBL" id="KF837136">
    <property type="protein sequence ID" value="AHH34235.1"/>
    <property type="molecule type" value="Genomic_DNA"/>
</dbReference>
<feature type="compositionally biased region" description="Basic and acidic residues" evidence="1">
    <location>
        <begin position="59"/>
        <end position="68"/>
    </location>
</feature>
<feature type="compositionally biased region" description="Basic and acidic residues" evidence="1">
    <location>
        <begin position="189"/>
        <end position="202"/>
    </location>
</feature>
<feature type="region of interest" description="Disordered" evidence="1">
    <location>
        <begin position="1"/>
        <end position="68"/>
    </location>
</feature>
<reference evidence="2 3" key="1">
    <citation type="journal article" date="2014" name="Virus Res.">
        <title>Comparative and retrospective molecular analysis of Parapoxvirus (PPV) isolates.</title>
        <authorList>
            <person name="Friederichs S."/>
            <person name="Krebs S."/>
            <person name="Blum H."/>
            <person name="Wolf E."/>
            <person name="Lang H."/>
            <person name="von Buttlar H."/>
            <person name="Buttner M."/>
        </authorList>
    </citation>
    <scope>NUCLEOTIDE SEQUENCE [LARGE SCALE GENOMIC DNA]</scope>
    <source>
        <strain evidence="2 3">B029</strain>
    </source>
</reference>